<evidence type="ECO:0000313" key="2">
    <source>
        <dbReference type="EMBL" id="KAJ7073500.1"/>
    </source>
</evidence>
<protein>
    <recommendedName>
        <fullName evidence="1">Integrase core domain-containing protein</fullName>
    </recommendedName>
</protein>
<evidence type="ECO:0000259" key="1">
    <source>
        <dbReference type="Pfam" id="PF24764"/>
    </source>
</evidence>
<proteinExistence type="predicted"/>
<organism evidence="2 4">
    <name type="scientific">Mycena belliarum</name>
    <dbReference type="NCBI Taxonomy" id="1033014"/>
    <lineage>
        <taxon>Eukaryota</taxon>
        <taxon>Fungi</taxon>
        <taxon>Dikarya</taxon>
        <taxon>Basidiomycota</taxon>
        <taxon>Agaricomycotina</taxon>
        <taxon>Agaricomycetes</taxon>
        <taxon>Agaricomycetidae</taxon>
        <taxon>Agaricales</taxon>
        <taxon>Marasmiineae</taxon>
        <taxon>Mycenaceae</taxon>
        <taxon>Mycena</taxon>
    </lineage>
</organism>
<dbReference type="InterPro" id="IPR058913">
    <property type="entry name" value="Integrase_dom_put"/>
</dbReference>
<sequence>MVNTAGNNGANNGERPPDDVLKESLLRYASLRLSVAQKIANLAEEHGYHIKSTKLKELNKQFNIPTVRKPAPMSIITTLVCDKLDADVNQANGPDALKTFLALDGYQIPRDTIRQVMKDNAPGASKARYPGNKEKIVRKNLTALGVFQEVHCDGHEKLSTAALRMGPVGLSDYGYRDKATGLVAYLVVVPDARHSAVIGHVFLDFVQEHGAFPLQITVDKGSETGEMYAAQTALRKIFTPDLDPLQWPSFVAIKSVNNIPIENLWKWLLKTIGRSLREIIEDGKTNGLFNPANQIHIHLFHWLWSKIVQLKLDEFKLYWNYHTPRKNPKKAMISGIPPIELYRNPETYGLKRLSTPVDQATIDALRDNLEYDREEAFRWVPDDFDIAATQAYETINRPKLDPRRGWAIFAKMAELLQDADSMESEHEVSM</sequence>
<dbReference type="AlphaFoldDB" id="A0AAD6TQJ4"/>
<dbReference type="EMBL" id="JARJCN010000005">
    <property type="protein sequence ID" value="KAJ7100837.1"/>
    <property type="molecule type" value="Genomic_DNA"/>
</dbReference>
<evidence type="ECO:0000313" key="3">
    <source>
        <dbReference type="EMBL" id="KAJ7100837.1"/>
    </source>
</evidence>
<name>A0AAD6TQJ4_9AGAR</name>
<gene>
    <name evidence="2" type="ORF">B0H15DRAFT_868857</name>
    <name evidence="3" type="ORF">B0H15DRAFT_877004</name>
</gene>
<dbReference type="EMBL" id="JARJCN010000112">
    <property type="protein sequence ID" value="KAJ7073500.1"/>
    <property type="molecule type" value="Genomic_DNA"/>
</dbReference>
<evidence type="ECO:0000313" key="4">
    <source>
        <dbReference type="Proteomes" id="UP001222325"/>
    </source>
</evidence>
<dbReference type="PANTHER" id="PTHR46177:SF1">
    <property type="entry name" value="INTEGRASE CATALYTIC DOMAIN-CONTAINING PROTEIN"/>
    <property type="match status" value="1"/>
</dbReference>
<feature type="domain" description="Integrase core" evidence="1">
    <location>
        <begin position="171"/>
        <end position="329"/>
    </location>
</feature>
<accession>A0AAD6TQJ4</accession>
<dbReference type="Proteomes" id="UP001222325">
    <property type="component" value="Unassembled WGS sequence"/>
</dbReference>
<dbReference type="Pfam" id="PF24764">
    <property type="entry name" value="rva_4"/>
    <property type="match status" value="1"/>
</dbReference>
<keyword evidence="4" id="KW-1185">Reference proteome</keyword>
<dbReference type="PANTHER" id="PTHR46177">
    <property type="entry name" value="INTEGRASE CATALYTIC DOMAIN-CONTAINING PROTEIN"/>
    <property type="match status" value="1"/>
</dbReference>
<reference evidence="2" key="1">
    <citation type="submission" date="2023-03" db="EMBL/GenBank/DDBJ databases">
        <title>Massive genome expansion in bonnet fungi (Mycena s.s.) driven by repeated elements and novel gene families across ecological guilds.</title>
        <authorList>
            <consortium name="Lawrence Berkeley National Laboratory"/>
            <person name="Harder C.B."/>
            <person name="Miyauchi S."/>
            <person name="Viragh M."/>
            <person name="Kuo A."/>
            <person name="Thoen E."/>
            <person name="Andreopoulos B."/>
            <person name="Lu D."/>
            <person name="Skrede I."/>
            <person name="Drula E."/>
            <person name="Henrissat B."/>
            <person name="Morin E."/>
            <person name="Kohler A."/>
            <person name="Barry K."/>
            <person name="LaButti K."/>
            <person name="Morin E."/>
            <person name="Salamov A."/>
            <person name="Lipzen A."/>
            <person name="Mereny Z."/>
            <person name="Hegedus B."/>
            <person name="Baldrian P."/>
            <person name="Stursova M."/>
            <person name="Weitz H."/>
            <person name="Taylor A."/>
            <person name="Grigoriev I.V."/>
            <person name="Nagy L.G."/>
            <person name="Martin F."/>
            <person name="Kauserud H."/>
        </authorList>
    </citation>
    <scope>NUCLEOTIDE SEQUENCE</scope>
    <source>
        <strain evidence="2">CBHHK173m</strain>
    </source>
</reference>
<comment type="caution">
    <text evidence="2">The sequence shown here is derived from an EMBL/GenBank/DDBJ whole genome shotgun (WGS) entry which is preliminary data.</text>
</comment>